<dbReference type="CDD" id="cd02440">
    <property type="entry name" value="AdoMet_MTases"/>
    <property type="match status" value="1"/>
</dbReference>
<evidence type="ECO:0000256" key="1">
    <source>
        <dbReference type="SAM" id="MobiDB-lite"/>
    </source>
</evidence>
<feature type="region of interest" description="Disordered" evidence="1">
    <location>
        <begin position="1"/>
        <end position="31"/>
    </location>
</feature>
<dbReference type="SUPFAM" id="SSF53335">
    <property type="entry name" value="S-adenosyl-L-methionine-dependent methyltransferases"/>
    <property type="match status" value="1"/>
</dbReference>
<dbReference type="InterPro" id="IPR013216">
    <property type="entry name" value="Methyltransf_11"/>
</dbReference>
<keyword evidence="4" id="KW-1185">Reference proteome</keyword>
<gene>
    <name evidence="3" type="ORF">PG991_011114</name>
</gene>
<protein>
    <submittedName>
        <fullName evidence="3">Trans-aconitate 2-methyltransferase</fullName>
    </submittedName>
</protein>
<organism evidence="3 4">
    <name type="scientific">Apiospora marii</name>
    <dbReference type="NCBI Taxonomy" id="335849"/>
    <lineage>
        <taxon>Eukaryota</taxon>
        <taxon>Fungi</taxon>
        <taxon>Dikarya</taxon>
        <taxon>Ascomycota</taxon>
        <taxon>Pezizomycotina</taxon>
        <taxon>Sordariomycetes</taxon>
        <taxon>Xylariomycetidae</taxon>
        <taxon>Amphisphaeriales</taxon>
        <taxon>Apiosporaceae</taxon>
        <taxon>Apiospora</taxon>
    </lineage>
</organism>
<dbReference type="Gene3D" id="3.40.50.150">
    <property type="entry name" value="Vaccinia Virus protein VP39"/>
    <property type="match status" value="1"/>
</dbReference>
<sequence length="275" mass="29232">MAEFSSDEPSVTSQSRKEGGEGGSWSQAAPHYAGRLATSTVNAAKKMVNMALELKPPATPAESSQAPSRVLDAGAGSGAITETVRALDPDVPIVAVDKAPGMVEFLARKDIAGVTTGVADATVMVDQGPGQGQGHDEVLVPEGGFTHAFAALVVQFCGDRQQDLLTELFRAVVPGGVAGASITRDITIGEPWHRACERLLLATPDSDGQYRRFPTHDAPPAWMSTDQVEAGMRAAGFREIRTASLRLEFTWPSAGDYVRFWFEGGHPGLRKEMRG</sequence>
<feature type="domain" description="Methyltransferase type 11" evidence="2">
    <location>
        <begin position="71"/>
        <end position="177"/>
    </location>
</feature>
<dbReference type="InterPro" id="IPR029063">
    <property type="entry name" value="SAM-dependent_MTases_sf"/>
</dbReference>
<accession>A0ABR1RDC6</accession>
<dbReference type="Proteomes" id="UP001396898">
    <property type="component" value="Unassembled WGS sequence"/>
</dbReference>
<dbReference type="EMBL" id="JAQQWI010000016">
    <property type="protein sequence ID" value="KAK8008563.1"/>
    <property type="molecule type" value="Genomic_DNA"/>
</dbReference>
<evidence type="ECO:0000313" key="4">
    <source>
        <dbReference type="Proteomes" id="UP001396898"/>
    </source>
</evidence>
<reference evidence="3 4" key="1">
    <citation type="submission" date="2023-01" db="EMBL/GenBank/DDBJ databases">
        <title>Analysis of 21 Apiospora genomes using comparative genomics revels a genus with tremendous synthesis potential of carbohydrate active enzymes and secondary metabolites.</title>
        <authorList>
            <person name="Sorensen T."/>
        </authorList>
    </citation>
    <scope>NUCLEOTIDE SEQUENCE [LARGE SCALE GENOMIC DNA]</scope>
    <source>
        <strain evidence="3 4">CBS 20057</strain>
    </source>
</reference>
<evidence type="ECO:0000313" key="3">
    <source>
        <dbReference type="EMBL" id="KAK8008563.1"/>
    </source>
</evidence>
<proteinExistence type="predicted"/>
<dbReference type="Pfam" id="PF08241">
    <property type="entry name" value="Methyltransf_11"/>
    <property type="match status" value="1"/>
</dbReference>
<evidence type="ECO:0000259" key="2">
    <source>
        <dbReference type="Pfam" id="PF08241"/>
    </source>
</evidence>
<comment type="caution">
    <text evidence="3">The sequence shown here is derived from an EMBL/GenBank/DDBJ whole genome shotgun (WGS) entry which is preliminary data.</text>
</comment>
<name>A0ABR1RDC6_9PEZI</name>